<reference evidence="1" key="2">
    <citation type="submission" date="2023-05" db="EMBL/GenBank/DDBJ databases">
        <authorList>
            <person name="Schelkunov M.I."/>
        </authorList>
    </citation>
    <scope>NUCLEOTIDE SEQUENCE</scope>
    <source>
        <strain evidence="1">Hsosn_3</strain>
        <tissue evidence="1">Leaf</tissue>
    </source>
</reference>
<comment type="caution">
    <text evidence="1">The sequence shown here is derived from an EMBL/GenBank/DDBJ whole genome shotgun (WGS) entry which is preliminary data.</text>
</comment>
<reference evidence="1" key="1">
    <citation type="submission" date="2023-02" db="EMBL/GenBank/DDBJ databases">
        <title>Genome of toxic invasive species Heracleum sosnowskyi carries increased number of genes despite the absence of recent whole-genome duplications.</title>
        <authorList>
            <person name="Schelkunov M."/>
            <person name="Shtratnikova V."/>
            <person name="Makarenko M."/>
            <person name="Klepikova A."/>
            <person name="Omelchenko D."/>
            <person name="Novikova G."/>
            <person name="Obukhova E."/>
            <person name="Bogdanov V."/>
            <person name="Penin A."/>
            <person name="Logacheva M."/>
        </authorList>
    </citation>
    <scope>NUCLEOTIDE SEQUENCE</scope>
    <source>
        <strain evidence="1">Hsosn_3</strain>
        <tissue evidence="1">Leaf</tissue>
    </source>
</reference>
<dbReference type="InterPro" id="IPR008972">
    <property type="entry name" value="Cupredoxin"/>
</dbReference>
<name>A0AAD8JBY3_9APIA</name>
<protein>
    <submittedName>
        <fullName evidence="1">Uncharacterized protein</fullName>
    </submittedName>
</protein>
<gene>
    <name evidence="1" type="ORF">POM88_001340</name>
</gene>
<keyword evidence="2" id="KW-1185">Reference proteome</keyword>
<organism evidence="1 2">
    <name type="scientific">Heracleum sosnowskyi</name>
    <dbReference type="NCBI Taxonomy" id="360622"/>
    <lineage>
        <taxon>Eukaryota</taxon>
        <taxon>Viridiplantae</taxon>
        <taxon>Streptophyta</taxon>
        <taxon>Embryophyta</taxon>
        <taxon>Tracheophyta</taxon>
        <taxon>Spermatophyta</taxon>
        <taxon>Magnoliopsida</taxon>
        <taxon>eudicotyledons</taxon>
        <taxon>Gunneridae</taxon>
        <taxon>Pentapetalae</taxon>
        <taxon>asterids</taxon>
        <taxon>campanulids</taxon>
        <taxon>Apiales</taxon>
        <taxon>Apiaceae</taxon>
        <taxon>Apioideae</taxon>
        <taxon>apioid superclade</taxon>
        <taxon>Tordylieae</taxon>
        <taxon>Tordyliinae</taxon>
        <taxon>Heracleum</taxon>
    </lineage>
</organism>
<dbReference type="SUPFAM" id="SSF49503">
    <property type="entry name" value="Cupredoxins"/>
    <property type="match status" value="1"/>
</dbReference>
<evidence type="ECO:0000313" key="2">
    <source>
        <dbReference type="Proteomes" id="UP001237642"/>
    </source>
</evidence>
<dbReference type="AlphaFoldDB" id="A0AAD8JBY3"/>
<sequence>MFQQMELAHYGSIKVTDVYILKSSPLVMINGTLRATLNGNSFINPGVPIRLADKFHVQEAYNLDFPYRPMAYGEWTPYSMNSYNKWDVIFRCTTHVFLGGWTTILVLDEILGRYLGFAILNHRN</sequence>
<proteinExistence type="predicted"/>
<accession>A0AAD8JBY3</accession>
<evidence type="ECO:0000313" key="1">
    <source>
        <dbReference type="EMBL" id="KAK1401735.1"/>
    </source>
</evidence>
<dbReference type="EMBL" id="JAUIZM010000001">
    <property type="protein sequence ID" value="KAK1401735.1"/>
    <property type="molecule type" value="Genomic_DNA"/>
</dbReference>
<dbReference type="Proteomes" id="UP001237642">
    <property type="component" value="Unassembled WGS sequence"/>
</dbReference>